<feature type="compositionally biased region" description="Basic and acidic residues" evidence="1">
    <location>
        <begin position="346"/>
        <end position="362"/>
    </location>
</feature>
<organism evidence="3 4">
    <name type="scientific">Kiloniella spongiae</name>
    <dbReference type="NCBI Taxonomy" id="1489064"/>
    <lineage>
        <taxon>Bacteria</taxon>
        <taxon>Pseudomonadati</taxon>
        <taxon>Pseudomonadota</taxon>
        <taxon>Alphaproteobacteria</taxon>
        <taxon>Rhodospirillales</taxon>
        <taxon>Kiloniellaceae</taxon>
        <taxon>Kiloniella</taxon>
    </lineage>
</organism>
<dbReference type="GO" id="GO:0016787">
    <property type="term" value="F:hydrolase activity"/>
    <property type="evidence" value="ECO:0007669"/>
    <property type="project" value="UniProtKB-KW"/>
</dbReference>
<dbReference type="Gene3D" id="3.40.50.1820">
    <property type="entry name" value="alpha/beta hydrolase"/>
    <property type="match status" value="1"/>
</dbReference>
<dbReference type="InterPro" id="IPR000073">
    <property type="entry name" value="AB_hydrolase_1"/>
</dbReference>
<gene>
    <name evidence="3" type="ORF">WH96_03870</name>
</gene>
<keyword evidence="3" id="KW-0378">Hydrolase</keyword>
<sequence>MFSTGKVLDNRLWHSLFLCLILITSLAACTPRLGPVGELTQAAELTDDYLVTDDGLQLPLRSWLPEEKPSVIILGLHGFNDYSNAFDGPGTFWKDAGIATYAYDQRGFGAAPHPGLWGGHKRMTSDLRTAAKLLRQRHPDTPLYVLGISMGGAVAMAALEEQNASEQSDSAPHKITTLDIDGVILSAPAVWARKTMPWYQRASLWLVAHTTPWASFTGSGLKIQASDNIPMLIGLGKDPLVIKSTRIDSVYGLTDLMDAAYGSPDSLTLPALLLYGEKDEVVPWHPTRDVWKRLPNGISGPQKAALYPEGWHMLLRDLQAETVLTDIANWVKDPATPLPSSADLNAQKKLDQEDLKQNAKRD</sequence>
<evidence type="ECO:0000256" key="1">
    <source>
        <dbReference type="SAM" id="MobiDB-lite"/>
    </source>
</evidence>
<dbReference type="InterPro" id="IPR051044">
    <property type="entry name" value="MAG_DAG_Lipase"/>
</dbReference>
<reference evidence="3 4" key="1">
    <citation type="submission" date="2015-03" db="EMBL/GenBank/DDBJ databases">
        <title>Genome Sequence of Kiloniella spongiae MEBiC09566, isolated from a marine sponge.</title>
        <authorList>
            <person name="Shao Z."/>
            <person name="Wang L."/>
            <person name="Li X."/>
        </authorList>
    </citation>
    <scope>NUCLEOTIDE SEQUENCE [LARGE SCALE GENOMIC DNA]</scope>
    <source>
        <strain evidence="3 4">MEBiC09566</strain>
    </source>
</reference>
<evidence type="ECO:0000313" key="4">
    <source>
        <dbReference type="Proteomes" id="UP000035444"/>
    </source>
</evidence>
<protein>
    <submittedName>
        <fullName evidence="3">Alpha/beta hydrolase</fullName>
    </submittedName>
</protein>
<dbReference type="InterPro" id="IPR022742">
    <property type="entry name" value="Hydrolase_4"/>
</dbReference>
<feature type="domain" description="Serine aminopeptidase S33" evidence="2">
    <location>
        <begin position="68"/>
        <end position="318"/>
    </location>
</feature>
<comment type="caution">
    <text evidence="3">The sequence shown here is derived from an EMBL/GenBank/DDBJ whole genome shotgun (WGS) entry which is preliminary data.</text>
</comment>
<dbReference type="PROSITE" id="PS51257">
    <property type="entry name" value="PROKAR_LIPOPROTEIN"/>
    <property type="match status" value="1"/>
</dbReference>
<proteinExistence type="predicted"/>
<dbReference type="PANTHER" id="PTHR11614">
    <property type="entry name" value="PHOSPHOLIPASE-RELATED"/>
    <property type="match status" value="1"/>
</dbReference>
<dbReference type="STRING" id="1489064.WH96_03870"/>
<dbReference type="AlphaFoldDB" id="A0A0H2MK94"/>
<dbReference type="RefSeq" id="WP_047762733.1">
    <property type="nucleotide sequence ID" value="NZ_LAQL01000002.1"/>
</dbReference>
<dbReference type="OrthoDB" id="9806902at2"/>
<dbReference type="EMBL" id="LAQL01000002">
    <property type="protein sequence ID" value="KLN62611.1"/>
    <property type="molecule type" value="Genomic_DNA"/>
</dbReference>
<dbReference type="SUPFAM" id="SSF53474">
    <property type="entry name" value="alpha/beta-Hydrolases"/>
    <property type="match status" value="1"/>
</dbReference>
<accession>A0A0H2MK94</accession>
<name>A0A0H2MK94_9PROT</name>
<dbReference type="Proteomes" id="UP000035444">
    <property type="component" value="Unassembled WGS sequence"/>
</dbReference>
<dbReference type="PRINTS" id="PR00111">
    <property type="entry name" value="ABHYDROLASE"/>
</dbReference>
<evidence type="ECO:0000259" key="2">
    <source>
        <dbReference type="Pfam" id="PF12146"/>
    </source>
</evidence>
<dbReference type="InterPro" id="IPR029058">
    <property type="entry name" value="AB_hydrolase_fold"/>
</dbReference>
<keyword evidence="4" id="KW-1185">Reference proteome</keyword>
<feature type="region of interest" description="Disordered" evidence="1">
    <location>
        <begin position="335"/>
        <end position="362"/>
    </location>
</feature>
<evidence type="ECO:0000313" key="3">
    <source>
        <dbReference type="EMBL" id="KLN62611.1"/>
    </source>
</evidence>
<dbReference type="Pfam" id="PF12146">
    <property type="entry name" value="Hydrolase_4"/>
    <property type="match status" value="1"/>
</dbReference>
<dbReference type="PATRIC" id="fig|1489064.4.peg.1713"/>